<dbReference type="WBParaSite" id="nRc.2.0.1.t38640-RA">
    <property type="protein sequence ID" value="nRc.2.0.1.t38640-RA"/>
    <property type="gene ID" value="nRc.2.0.1.g38640"/>
</dbReference>
<evidence type="ECO:0000313" key="2">
    <source>
        <dbReference type="WBParaSite" id="nRc.2.0.1.t38640-RA"/>
    </source>
</evidence>
<dbReference type="AlphaFoldDB" id="A0A915KII2"/>
<protein>
    <submittedName>
        <fullName evidence="2">Uncharacterized protein</fullName>
    </submittedName>
</protein>
<sequence length="70" mass="8337">MVHIEQTTRLQTKERPTYAFLPRRGRAEDYLCHYTSAYLDGKQRPKWKERGKLGRTHTNEKLAKGQTIYI</sequence>
<evidence type="ECO:0000313" key="1">
    <source>
        <dbReference type="Proteomes" id="UP000887565"/>
    </source>
</evidence>
<organism evidence="1 2">
    <name type="scientific">Romanomermis culicivorax</name>
    <name type="common">Nematode worm</name>
    <dbReference type="NCBI Taxonomy" id="13658"/>
    <lineage>
        <taxon>Eukaryota</taxon>
        <taxon>Metazoa</taxon>
        <taxon>Ecdysozoa</taxon>
        <taxon>Nematoda</taxon>
        <taxon>Enoplea</taxon>
        <taxon>Dorylaimia</taxon>
        <taxon>Mermithida</taxon>
        <taxon>Mermithoidea</taxon>
        <taxon>Mermithidae</taxon>
        <taxon>Romanomermis</taxon>
    </lineage>
</organism>
<reference evidence="2" key="1">
    <citation type="submission" date="2022-11" db="UniProtKB">
        <authorList>
            <consortium name="WormBaseParasite"/>
        </authorList>
    </citation>
    <scope>IDENTIFICATION</scope>
</reference>
<proteinExistence type="predicted"/>
<name>A0A915KII2_ROMCU</name>
<accession>A0A915KII2</accession>
<dbReference type="Proteomes" id="UP000887565">
    <property type="component" value="Unplaced"/>
</dbReference>
<keyword evidence="1" id="KW-1185">Reference proteome</keyword>